<keyword evidence="2" id="KW-1185">Reference proteome</keyword>
<reference evidence="1" key="1">
    <citation type="journal article" date="2019" name="bioRxiv">
        <title>The Genome of the Zebra Mussel, Dreissena polymorpha: A Resource for Invasive Species Research.</title>
        <authorList>
            <person name="McCartney M.A."/>
            <person name="Auch B."/>
            <person name="Kono T."/>
            <person name="Mallez S."/>
            <person name="Zhang Y."/>
            <person name="Obille A."/>
            <person name="Becker A."/>
            <person name="Abrahante J.E."/>
            <person name="Garbe J."/>
            <person name="Badalamenti J.P."/>
            <person name="Herman A."/>
            <person name="Mangelson H."/>
            <person name="Liachko I."/>
            <person name="Sullivan S."/>
            <person name="Sone E.D."/>
            <person name="Koren S."/>
            <person name="Silverstein K.A.T."/>
            <person name="Beckman K.B."/>
            <person name="Gohl D.M."/>
        </authorList>
    </citation>
    <scope>NUCLEOTIDE SEQUENCE</scope>
    <source>
        <strain evidence="1">Duluth1</strain>
        <tissue evidence="1">Whole animal</tissue>
    </source>
</reference>
<evidence type="ECO:0008006" key="3">
    <source>
        <dbReference type="Google" id="ProtNLM"/>
    </source>
</evidence>
<name>A0A9D4CCY0_DREPO</name>
<gene>
    <name evidence="1" type="ORF">DPMN_064297</name>
</gene>
<dbReference type="AlphaFoldDB" id="A0A9D4CCY0"/>
<dbReference type="Proteomes" id="UP000828390">
    <property type="component" value="Unassembled WGS sequence"/>
</dbReference>
<sequence length="232" mass="26322">MLQCQTNNCDIWRTLKARASAKTGVFIPARTIAENILTEECGEEDVARPRVNLLKRAVNHARARLRPKEPETLDFEVIGEPFKRNGQLFTINAFFDREGASKQLSLAFVLMSRRTQADYELVFRAVLERLGNVEVEGFVADFEVGYHNRLNSKAGSGVGFYRQVPHLRQESEIVRMLVEGSDLHRITTTRSAKVQKTLVSLWDMYEAKQCTSSEFLARSVICTVLCLSNVHV</sequence>
<evidence type="ECO:0000313" key="1">
    <source>
        <dbReference type="EMBL" id="KAH3721374.1"/>
    </source>
</evidence>
<evidence type="ECO:0000313" key="2">
    <source>
        <dbReference type="Proteomes" id="UP000828390"/>
    </source>
</evidence>
<proteinExistence type="predicted"/>
<organism evidence="1 2">
    <name type="scientific">Dreissena polymorpha</name>
    <name type="common">Zebra mussel</name>
    <name type="synonym">Mytilus polymorpha</name>
    <dbReference type="NCBI Taxonomy" id="45954"/>
    <lineage>
        <taxon>Eukaryota</taxon>
        <taxon>Metazoa</taxon>
        <taxon>Spiralia</taxon>
        <taxon>Lophotrochozoa</taxon>
        <taxon>Mollusca</taxon>
        <taxon>Bivalvia</taxon>
        <taxon>Autobranchia</taxon>
        <taxon>Heteroconchia</taxon>
        <taxon>Euheterodonta</taxon>
        <taxon>Imparidentia</taxon>
        <taxon>Neoheterodontei</taxon>
        <taxon>Myida</taxon>
        <taxon>Dreissenoidea</taxon>
        <taxon>Dreissenidae</taxon>
        <taxon>Dreissena</taxon>
    </lineage>
</organism>
<accession>A0A9D4CCY0</accession>
<comment type="caution">
    <text evidence="1">The sequence shown here is derived from an EMBL/GenBank/DDBJ whole genome shotgun (WGS) entry which is preliminary data.</text>
</comment>
<dbReference type="EMBL" id="JAIWYP010000013">
    <property type="protein sequence ID" value="KAH3721374.1"/>
    <property type="molecule type" value="Genomic_DNA"/>
</dbReference>
<reference evidence="1" key="2">
    <citation type="submission" date="2020-11" db="EMBL/GenBank/DDBJ databases">
        <authorList>
            <person name="McCartney M.A."/>
            <person name="Auch B."/>
            <person name="Kono T."/>
            <person name="Mallez S."/>
            <person name="Becker A."/>
            <person name="Gohl D.M."/>
            <person name="Silverstein K.A.T."/>
            <person name="Koren S."/>
            <person name="Bechman K.B."/>
            <person name="Herman A."/>
            <person name="Abrahante J.E."/>
            <person name="Garbe J."/>
        </authorList>
    </citation>
    <scope>NUCLEOTIDE SEQUENCE</scope>
    <source>
        <strain evidence="1">Duluth1</strain>
        <tissue evidence="1">Whole animal</tissue>
    </source>
</reference>
<protein>
    <recommendedName>
        <fullName evidence="3">MULE transposase domain-containing protein</fullName>
    </recommendedName>
</protein>